<evidence type="ECO:0000256" key="1">
    <source>
        <dbReference type="SAM" id="Phobius"/>
    </source>
</evidence>
<accession>A0A1Y1JUG8</accession>
<dbReference type="EMBL" id="BDQF01000085">
    <property type="protein sequence ID" value="GAW84053.1"/>
    <property type="molecule type" value="Genomic_DNA"/>
</dbReference>
<proteinExistence type="predicted"/>
<keyword evidence="1" id="KW-0472">Membrane</keyword>
<dbReference type="RefSeq" id="XP_028546642.1">
    <property type="nucleotide sequence ID" value="XM_028690841.1"/>
</dbReference>
<dbReference type="AlphaFoldDB" id="A0A1Y1JUG8"/>
<evidence type="ECO:0000313" key="2">
    <source>
        <dbReference type="EMBL" id="GAW84053.1"/>
    </source>
</evidence>
<protein>
    <submittedName>
        <fullName evidence="2">Variable surface protein</fullName>
    </submittedName>
</protein>
<feature type="transmembrane region" description="Helical" evidence="1">
    <location>
        <begin position="94"/>
        <end position="114"/>
    </location>
</feature>
<keyword evidence="1" id="KW-0812">Transmembrane</keyword>
<keyword evidence="3" id="KW-1185">Reference proteome</keyword>
<keyword evidence="1" id="KW-1133">Transmembrane helix</keyword>
<organism evidence="2 3">
    <name type="scientific">Plasmodium gonderi</name>
    <dbReference type="NCBI Taxonomy" id="77519"/>
    <lineage>
        <taxon>Eukaryota</taxon>
        <taxon>Sar</taxon>
        <taxon>Alveolata</taxon>
        <taxon>Apicomplexa</taxon>
        <taxon>Aconoidasida</taxon>
        <taxon>Haemosporida</taxon>
        <taxon>Plasmodiidae</taxon>
        <taxon>Plasmodium</taxon>
        <taxon>Plasmodium (Plasmodium)</taxon>
    </lineage>
</organism>
<dbReference type="GeneID" id="39744861"/>
<sequence length="167" mass="19735">MENVSFISLSVVNFYNCYLSMLKYEFPKSKNYNADNNNNLSVSVDELTKNNEKESIPSTIVSKGRITLGNDNKVNNLTQGIEINTFNIFSAKRLIILFFIIFLSTILWILLYKFSPVRFWIRRKIEKIKFLQKYICNDMKYSYLSNAESKRFNIEYNSSTIDYENYV</sequence>
<gene>
    <name evidence="2" type="ORF">PGO_000820</name>
</gene>
<comment type="caution">
    <text evidence="2">The sequence shown here is derived from an EMBL/GenBank/DDBJ whole genome shotgun (WGS) entry which is preliminary data.</text>
</comment>
<evidence type="ECO:0000313" key="3">
    <source>
        <dbReference type="Proteomes" id="UP000195521"/>
    </source>
</evidence>
<dbReference type="Proteomes" id="UP000195521">
    <property type="component" value="Unassembled WGS sequence"/>
</dbReference>
<name>A0A1Y1JUG8_PLAGO</name>
<reference evidence="3" key="1">
    <citation type="submission" date="2017-04" db="EMBL/GenBank/DDBJ databases">
        <title>Plasmodium gonderi genome.</title>
        <authorList>
            <person name="Arisue N."/>
            <person name="Honma H."/>
            <person name="Kawai S."/>
            <person name="Tougan T."/>
            <person name="Tanabe K."/>
            <person name="Horii T."/>
        </authorList>
    </citation>
    <scope>NUCLEOTIDE SEQUENCE [LARGE SCALE GENOMIC DNA]</scope>
    <source>
        <strain evidence="3">ATCC 30045</strain>
    </source>
</reference>